<dbReference type="InterPro" id="IPR017972">
    <property type="entry name" value="Cyt_P450_CS"/>
</dbReference>
<evidence type="ECO:0000256" key="6">
    <source>
        <dbReference type="ARBA" id="ARBA00022692"/>
    </source>
</evidence>
<dbReference type="PRINTS" id="PR00385">
    <property type="entry name" value="P450"/>
</dbReference>
<comment type="cofactor">
    <cofactor evidence="1 13">
        <name>heme</name>
        <dbReference type="ChEBI" id="CHEBI:30413"/>
    </cofactor>
</comment>
<evidence type="ECO:0000256" key="9">
    <source>
        <dbReference type="ARBA" id="ARBA00023002"/>
    </source>
</evidence>
<evidence type="ECO:0000256" key="4">
    <source>
        <dbReference type="ARBA" id="ARBA00010617"/>
    </source>
</evidence>
<dbReference type="PANTHER" id="PTHR47955:SF14">
    <property type="entry name" value="OS01G0543600 PROTEIN"/>
    <property type="match status" value="1"/>
</dbReference>
<evidence type="ECO:0000256" key="14">
    <source>
        <dbReference type="RuleBase" id="RU000461"/>
    </source>
</evidence>
<evidence type="ECO:0000256" key="15">
    <source>
        <dbReference type="SAM" id="Phobius"/>
    </source>
</evidence>
<evidence type="ECO:0000256" key="1">
    <source>
        <dbReference type="ARBA" id="ARBA00001971"/>
    </source>
</evidence>
<comment type="subcellular location">
    <subcellularLocation>
        <location evidence="2">Membrane</location>
    </subcellularLocation>
</comment>
<dbReference type="EMBL" id="CM003533">
    <property type="protein sequence ID" value="RCV30029.1"/>
    <property type="molecule type" value="Genomic_DNA"/>
</dbReference>
<dbReference type="Pfam" id="PF00067">
    <property type="entry name" value="p450"/>
    <property type="match status" value="1"/>
</dbReference>
<evidence type="ECO:0000256" key="7">
    <source>
        <dbReference type="ARBA" id="ARBA00022723"/>
    </source>
</evidence>
<dbReference type="InterPro" id="IPR002401">
    <property type="entry name" value="Cyt_P450_E_grp-I"/>
</dbReference>
<dbReference type="CDD" id="cd11072">
    <property type="entry name" value="CYP71-like"/>
    <property type="match status" value="1"/>
</dbReference>
<organism evidence="16">
    <name type="scientific">Setaria italica</name>
    <name type="common">Foxtail millet</name>
    <name type="synonym">Panicum italicum</name>
    <dbReference type="NCBI Taxonomy" id="4555"/>
    <lineage>
        <taxon>Eukaryota</taxon>
        <taxon>Viridiplantae</taxon>
        <taxon>Streptophyta</taxon>
        <taxon>Embryophyta</taxon>
        <taxon>Tracheophyta</taxon>
        <taxon>Spermatophyta</taxon>
        <taxon>Magnoliopsida</taxon>
        <taxon>Liliopsida</taxon>
        <taxon>Poales</taxon>
        <taxon>Poaceae</taxon>
        <taxon>PACMAD clade</taxon>
        <taxon>Panicoideae</taxon>
        <taxon>Panicodae</taxon>
        <taxon>Paniceae</taxon>
        <taxon>Cenchrinae</taxon>
        <taxon>Setaria</taxon>
    </lineage>
</organism>
<dbReference type="GO" id="GO:0016705">
    <property type="term" value="F:oxidoreductase activity, acting on paired donors, with incorporation or reduction of molecular oxygen"/>
    <property type="evidence" value="ECO:0007669"/>
    <property type="project" value="InterPro"/>
</dbReference>
<dbReference type="GO" id="GO:0016020">
    <property type="term" value="C:membrane"/>
    <property type="evidence" value="ECO:0007669"/>
    <property type="project" value="UniProtKB-SubCell"/>
</dbReference>
<keyword evidence="6 15" id="KW-0812">Transmembrane</keyword>
<evidence type="ECO:0000256" key="10">
    <source>
        <dbReference type="ARBA" id="ARBA00023004"/>
    </source>
</evidence>
<dbReference type="PANTHER" id="PTHR47955">
    <property type="entry name" value="CYTOCHROME P450 FAMILY 71 PROTEIN"/>
    <property type="match status" value="1"/>
</dbReference>
<dbReference type="SUPFAM" id="SSF48264">
    <property type="entry name" value="Cytochrome P450"/>
    <property type="match status" value="1"/>
</dbReference>
<evidence type="ECO:0000256" key="5">
    <source>
        <dbReference type="ARBA" id="ARBA00022617"/>
    </source>
</evidence>
<dbReference type="KEGG" id="sita:101782744"/>
<evidence type="ECO:0000313" key="16">
    <source>
        <dbReference type="EMBL" id="RCV30029.1"/>
    </source>
</evidence>
<keyword evidence="12 15" id="KW-0472">Membrane</keyword>
<dbReference type="AlphaFoldDB" id="A0A368RIJ6"/>
<reference evidence="16" key="2">
    <citation type="submission" date="2015-07" db="EMBL/GenBank/DDBJ databases">
        <authorList>
            <person name="Noorani M."/>
        </authorList>
    </citation>
    <scope>NUCLEOTIDE SEQUENCE</scope>
    <source>
        <strain evidence="16">Yugu1</strain>
    </source>
</reference>
<dbReference type="PRINTS" id="PR00463">
    <property type="entry name" value="EP450I"/>
</dbReference>
<keyword evidence="9 14" id="KW-0560">Oxidoreductase</keyword>
<name>A0A368RIJ6_SETIT</name>
<dbReference type="GO" id="GO:0020037">
    <property type="term" value="F:heme binding"/>
    <property type="evidence" value="ECO:0007669"/>
    <property type="project" value="InterPro"/>
</dbReference>
<keyword evidence="8 15" id="KW-1133">Transmembrane helix</keyword>
<evidence type="ECO:0008006" key="17">
    <source>
        <dbReference type="Google" id="ProtNLM"/>
    </source>
</evidence>
<evidence type="ECO:0000256" key="13">
    <source>
        <dbReference type="PIRSR" id="PIRSR602401-1"/>
    </source>
</evidence>
<evidence type="ECO:0000256" key="12">
    <source>
        <dbReference type="ARBA" id="ARBA00023136"/>
    </source>
</evidence>
<sequence length="538" mass="59779">MDVAYQLLQVITTPLALPLLLLVPLLLLLHSTSRRSRHGSKQQPKRPVLPPSPPALPIIGHLHLVGDCPHVSLRSLAAKHDSGGLMLLRLGTVPNLVVSSPRAAQLVMRTHDHAFASRPTSRVSDALLYGSSDIGFCPYGEHWRQLRRLVTTHLFSVKKVNSHRLARQDEVRLVMEKIREAVAGRCKAVDISEMVNTFANDNVCRAVSGKFFRAEGRNKLFRELIDTSAHLIDGFNLEECFPGLANVLGSLTSWFASNQAEKTHKIWDELLETIISDHEGRGRSSEHGHVVGGGVEQEETDFVDVLLSVQKEYGITRDHIKAILMDMFVAGTDTVSLVLELAMAELMRSPQLMTKLQAEVREKTPKGQEMVAQDDIAIMTYLRAVVKETLRLHPPLPLLVPHISMVDCEVDGYTIPSGTRVIINEWAIGRDPESWEKAEEFMPERFLEGGSAAAVDFRGNDFQFVPFGAGRRICPGLNFGMATVEIMLANLVYCFDWELPAGMKEEDIDLTEVFGLSVHLKEKLILVPKPRGSVVHAA</sequence>
<reference evidence="16" key="1">
    <citation type="journal article" date="2012" name="Nat. Biotechnol.">
        <title>Reference genome sequence of the model plant Setaria.</title>
        <authorList>
            <person name="Bennetzen J.L."/>
            <person name="Schmutz J."/>
            <person name="Wang H."/>
            <person name="Percifield R."/>
            <person name="Hawkins J."/>
            <person name="Pontaroli A.C."/>
            <person name="Estep M."/>
            <person name="Feng L."/>
            <person name="Vaughn J.N."/>
            <person name="Grimwood J."/>
            <person name="Jenkins J."/>
            <person name="Barry K."/>
            <person name="Lindquist E."/>
            <person name="Hellsten U."/>
            <person name="Deshpande S."/>
            <person name="Wang X."/>
            <person name="Wu X."/>
            <person name="Mitros T."/>
            <person name="Triplett J."/>
            <person name="Yang X."/>
            <person name="Ye C.Y."/>
            <person name="Mauro-Herrera M."/>
            <person name="Wang L."/>
            <person name="Li P."/>
            <person name="Sharma M."/>
            <person name="Sharma R."/>
            <person name="Ronald P.C."/>
            <person name="Panaud O."/>
            <person name="Kellogg E.A."/>
            <person name="Brutnell T.P."/>
            <person name="Doust A.N."/>
            <person name="Tuskan G.A."/>
            <person name="Rokhsar D."/>
            <person name="Devos K.M."/>
        </authorList>
    </citation>
    <scope>NUCLEOTIDE SEQUENCE [LARGE SCALE GENOMIC DNA]</scope>
    <source>
        <strain evidence="16">Yugu1</strain>
    </source>
</reference>
<dbReference type="InterPro" id="IPR036396">
    <property type="entry name" value="Cyt_P450_sf"/>
</dbReference>
<dbReference type="GO" id="GO:0004497">
    <property type="term" value="F:monooxygenase activity"/>
    <property type="evidence" value="ECO:0007669"/>
    <property type="project" value="UniProtKB-KW"/>
</dbReference>
<dbReference type="FunFam" id="1.10.630.10:FF:000055">
    <property type="entry name" value="Cytochrome P450 71A26"/>
    <property type="match status" value="1"/>
</dbReference>
<evidence type="ECO:0000256" key="11">
    <source>
        <dbReference type="ARBA" id="ARBA00023033"/>
    </source>
</evidence>
<comment type="pathway">
    <text evidence="3">Secondary metabolite biosynthesis.</text>
</comment>
<keyword evidence="7 13" id="KW-0479">Metal-binding</keyword>
<dbReference type="GO" id="GO:0005506">
    <property type="term" value="F:iron ion binding"/>
    <property type="evidence" value="ECO:0007669"/>
    <property type="project" value="InterPro"/>
</dbReference>
<keyword evidence="10 13" id="KW-0408">Iron</keyword>
<evidence type="ECO:0000256" key="8">
    <source>
        <dbReference type="ARBA" id="ARBA00022989"/>
    </source>
</evidence>
<gene>
    <name evidence="16" type="ORF">SETIT_6G061000v2</name>
</gene>
<comment type="similarity">
    <text evidence="4 14">Belongs to the cytochrome P450 family.</text>
</comment>
<protein>
    <recommendedName>
        <fullName evidence="17">Indole-2-monooxygenase</fullName>
    </recommendedName>
</protein>
<accession>A0A368RIJ6</accession>
<keyword evidence="11 14" id="KW-0503">Monooxygenase</keyword>
<keyword evidence="5 13" id="KW-0349">Heme</keyword>
<evidence type="ECO:0000256" key="2">
    <source>
        <dbReference type="ARBA" id="ARBA00004370"/>
    </source>
</evidence>
<dbReference type="OrthoDB" id="1470350at2759"/>
<feature type="binding site" description="axial binding residue" evidence="13">
    <location>
        <position position="474"/>
    </location>
    <ligand>
        <name>heme</name>
        <dbReference type="ChEBI" id="CHEBI:30413"/>
    </ligand>
    <ligandPart>
        <name>Fe</name>
        <dbReference type="ChEBI" id="CHEBI:18248"/>
    </ligandPart>
</feature>
<dbReference type="STRING" id="4555.A0A368RIJ6"/>
<dbReference type="Gene3D" id="1.10.630.10">
    <property type="entry name" value="Cytochrome P450"/>
    <property type="match status" value="1"/>
</dbReference>
<feature type="transmembrane region" description="Helical" evidence="15">
    <location>
        <begin position="6"/>
        <end position="29"/>
    </location>
</feature>
<proteinExistence type="inferred from homology"/>
<evidence type="ECO:0000256" key="3">
    <source>
        <dbReference type="ARBA" id="ARBA00005179"/>
    </source>
</evidence>
<dbReference type="PROSITE" id="PS00086">
    <property type="entry name" value="CYTOCHROME_P450"/>
    <property type="match status" value="1"/>
</dbReference>
<dbReference type="InterPro" id="IPR001128">
    <property type="entry name" value="Cyt_P450"/>
</dbReference>